<reference evidence="2 3" key="1">
    <citation type="submission" date="2024-01" db="EMBL/GenBank/DDBJ databases">
        <title>A draft genome for a cacao thread blight-causing isolate of Paramarasmius palmivorus.</title>
        <authorList>
            <person name="Baruah I.K."/>
            <person name="Bukari Y."/>
            <person name="Amoako-Attah I."/>
            <person name="Meinhardt L.W."/>
            <person name="Bailey B.A."/>
            <person name="Cohen S.P."/>
        </authorList>
    </citation>
    <scope>NUCLEOTIDE SEQUENCE [LARGE SCALE GENOMIC DNA]</scope>
    <source>
        <strain evidence="2 3">GH-12</strain>
    </source>
</reference>
<feature type="compositionally biased region" description="Polar residues" evidence="1">
    <location>
        <begin position="190"/>
        <end position="210"/>
    </location>
</feature>
<sequence>MADTVVRTSANIHLRGSEEREYLQELGVPEHELEEEIGSRKAIRRISRKREAARLHYWRHVDSKREEAQVRNRRRAQRLKESSADVQEAFRQRRREVQKDYYYRNAEKLAQKQKMYRDRKRLESTEYMANSDSASPANSGHEAGDEVHLQEENGTRPVSPTPSGADELTGAEGDAPSSQKVASAVASLDAATNTSSNPTSAQHSSGNASGSAKVKKRGSPSHFTEEQIAFLEDFLQAYIALQKGSKEKELFLRDVIASFLELFPIEVYGAPPINPKLSVLEPKTQVEIDAMSSKQRKSYMKMKAVREANDEQRLANAIKNWFFWRQGSLKKKADELNIGKFINDLRDRAAPRKRQMTHFVMTHPNYKAIVKENSKEEGPRNRLACRRAAAKDLLQELEAEGKLADLLAERDAEHEAAMAVWNSTGTAESANERDKFRASLGHITQPLINRLSDETGLHFVLLAGEDTDGQGNFKAMAVTSHPDKYTPIDKFHVADFQTMTQVFYKWLQMIRLKDGPTTSTGSATTDNSASTTTALASGGTSQHIDPVPTSTSAPPTFSPAQNVSIDKPTSKTSEDTRESYQDKGNSSEVRGLDSGDGEDITDGQTNLNDGGEDMRKEAEKAPEGSKKGQSFEELRRATIAANQAALRKLQVESGLFTEDGTPTFLPSTKKPQNVTKAKVTKAKQKTAKTSSLPTRRSARHQNKDPLEIVNELAVSSSEALETDDSMQDGAAAVEKGTNVADAPARDERGFLREQEDMEWIHSPTDEDPSVCWKSQDPTGIQEPEVGTSDSGRTQPGASDGHVGDSATNNTSTSTSTTPNTPDSPEYFLPTEIQDLQDVYGDVEVPTLRPDQQYDPNGVECPPGCTRKLSIIDFLKFLLHVPEGCSPRPGIWSTLVYKWVDLEERWRDFGIEEKAISTKLRVHGFDWWHKNGRFRTTALTTPAEAKTQGYGVLWWKWWTDVNPAWRRKGDAFVLPNTDGDLDELHRPGKAGLVVLLVGLRWWYDGNAEADASGLWTAAVKSLFVTFEALMHVIKHLAKDKHDRLPPNWYYGHDGYDDCYRPPPPDHHRRPYYEPPRHEAYQDRRYAPRDYAYAPQYRQDYDFEDNYSYEPSQQNNYRPRAAPPPRGGSPQMERPLPPHVNSAPDYFDTEEYRRDDRNVPNRSRGLYPQTTLGGRSRGTEQGGDNNADANDWERDKGEATEGGHQV</sequence>
<organism evidence="2 3">
    <name type="scientific">Paramarasmius palmivorus</name>
    <dbReference type="NCBI Taxonomy" id="297713"/>
    <lineage>
        <taxon>Eukaryota</taxon>
        <taxon>Fungi</taxon>
        <taxon>Dikarya</taxon>
        <taxon>Basidiomycota</taxon>
        <taxon>Agaricomycotina</taxon>
        <taxon>Agaricomycetes</taxon>
        <taxon>Agaricomycetidae</taxon>
        <taxon>Agaricales</taxon>
        <taxon>Marasmiineae</taxon>
        <taxon>Marasmiaceae</taxon>
        <taxon>Paramarasmius</taxon>
    </lineage>
</organism>
<feature type="region of interest" description="Disordered" evidence="1">
    <location>
        <begin position="680"/>
        <end position="706"/>
    </location>
</feature>
<feature type="compositionally biased region" description="Polar residues" evidence="1">
    <location>
        <begin position="787"/>
        <end position="796"/>
    </location>
</feature>
<feature type="compositionally biased region" description="Low complexity" evidence="1">
    <location>
        <begin position="516"/>
        <end position="559"/>
    </location>
</feature>
<feature type="region of interest" description="Disordered" evidence="1">
    <location>
        <begin position="516"/>
        <end position="631"/>
    </location>
</feature>
<feature type="region of interest" description="Disordered" evidence="1">
    <location>
        <begin position="128"/>
        <end position="219"/>
    </location>
</feature>
<proteinExistence type="predicted"/>
<feature type="compositionally biased region" description="Polar residues" evidence="1">
    <location>
        <begin position="128"/>
        <end position="138"/>
    </location>
</feature>
<feature type="compositionally biased region" description="Basic and acidic residues" evidence="1">
    <location>
        <begin position="1148"/>
        <end position="1157"/>
    </location>
</feature>
<feature type="region of interest" description="Disordered" evidence="1">
    <location>
        <begin position="759"/>
        <end position="827"/>
    </location>
</feature>
<gene>
    <name evidence="2" type="primary">RBT1_30</name>
    <name evidence="2" type="ORF">VNI00_016965</name>
</gene>
<feature type="compositionally biased region" description="Low complexity" evidence="1">
    <location>
        <begin position="807"/>
        <end position="824"/>
    </location>
</feature>
<feature type="compositionally biased region" description="Basic and acidic residues" evidence="1">
    <location>
        <begin position="142"/>
        <end position="154"/>
    </location>
</feature>
<accession>A0AAW0B9L9</accession>
<feature type="compositionally biased region" description="Basic and acidic residues" evidence="1">
    <location>
        <begin position="1189"/>
        <end position="1204"/>
    </location>
</feature>
<evidence type="ECO:0000313" key="3">
    <source>
        <dbReference type="Proteomes" id="UP001383192"/>
    </source>
</evidence>
<dbReference type="Proteomes" id="UP001383192">
    <property type="component" value="Unassembled WGS sequence"/>
</dbReference>
<protein>
    <submittedName>
        <fullName evidence="2">SERTA domain-containing protein 3</fullName>
    </submittedName>
</protein>
<feature type="compositionally biased region" description="Basic and acidic residues" evidence="1">
    <location>
        <begin position="612"/>
        <end position="631"/>
    </location>
</feature>
<evidence type="ECO:0000256" key="1">
    <source>
        <dbReference type="SAM" id="MobiDB-lite"/>
    </source>
</evidence>
<feature type="compositionally biased region" description="Basic and acidic residues" evidence="1">
    <location>
        <begin position="568"/>
        <end position="581"/>
    </location>
</feature>
<dbReference type="EMBL" id="JAYKXP010000149">
    <property type="protein sequence ID" value="KAK7022762.1"/>
    <property type="molecule type" value="Genomic_DNA"/>
</dbReference>
<evidence type="ECO:0000313" key="2">
    <source>
        <dbReference type="EMBL" id="KAK7022762.1"/>
    </source>
</evidence>
<feature type="region of interest" description="Disordered" evidence="1">
    <location>
        <begin position="1065"/>
        <end position="1086"/>
    </location>
</feature>
<comment type="caution">
    <text evidence="2">The sequence shown here is derived from an EMBL/GenBank/DDBJ whole genome shotgun (WGS) entry which is preliminary data.</text>
</comment>
<keyword evidence="3" id="KW-1185">Reference proteome</keyword>
<name>A0AAW0B9L9_9AGAR</name>
<dbReference type="AlphaFoldDB" id="A0AAW0B9L9"/>
<feature type="region of interest" description="Disordered" evidence="1">
    <location>
        <begin position="1104"/>
        <end position="1204"/>
    </location>
</feature>